<evidence type="ECO:0000256" key="3">
    <source>
        <dbReference type="ARBA" id="ARBA00022559"/>
    </source>
</evidence>
<reference evidence="6" key="1">
    <citation type="submission" date="2021-03" db="EMBL/GenBank/DDBJ databases">
        <authorList>
            <person name="Tran Van P."/>
        </authorList>
    </citation>
    <scope>NUCLEOTIDE SEQUENCE</scope>
</reference>
<keyword evidence="7" id="KW-1185">Reference proteome</keyword>
<dbReference type="EMBL" id="CAJPIN010065151">
    <property type="protein sequence ID" value="CAG2067223.1"/>
    <property type="molecule type" value="Genomic_DNA"/>
</dbReference>
<evidence type="ECO:0000313" key="6">
    <source>
        <dbReference type="EMBL" id="CAG2067223.1"/>
    </source>
</evidence>
<keyword evidence="3" id="KW-0575">Peroxidase</keyword>
<dbReference type="Proteomes" id="UP001153148">
    <property type="component" value="Unassembled WGS sequence"/>
</dbReference>
<gene>
    <name evidence="6" type="ORF">TPAB3V08_LOCUS14166</name>
</gene>
<protein>
    <recommendedName>
        <fullName evidence="8">Peroxidase</fullName>
    </recommendedName>
</protein>
<accession>A0ABN7PHK3</accession>
<keyword evidence="4" id="KW-0325">Glycoprotein</keyword>
<dbReference type="PANTHER" id="PTHR11475:SF4">
    <property type="entry name" value="CHORION PEROXIDASE"/>
    <property type="match status" value="1"/>
</dbReference>
<name>A0ABN7PHK3_TIMPD</name>
<keyword evidence="3" id="KW-0560">Oxidoreductase</keyword>
<dbReference type="PROSITE" id="PS50292">
    <property type="entry name" value="PEROXIDASE_3"/>
    <property type="match status" value="1"/>
</dbReference>
<feature type="non-terminal residue" evidence="6">
    <location>
        <position position="1"/>
    </location>
</feature>
<comment type="caution">
    <text evidence="6">The sequence shown here is derived from an EMBL/GenBank/DDBJ whole genome shotgun (WGS) entry which is preliminary data.</text>
</comment>
<dbReference type="InterPro" id="IPR010255">
    <property type="entry name" value="Haem_peroxidase_sf"/>
</dbReference>
<evidence type="ECO:0000256" key="4">
    <source>
        <dbReference type="ARBA" id="ARBA00023180"/>
    </source>
</evidence>
<keyword evidence="2" id="KW-0964">Secreted</keyword>
<evidence type="ECO:0000256" key="5">
    <source>
        <dbReference type="SAM" id="MobiDB-lite"/>
    </source>
</evidence>
<evidence type="ECO:0000313" key="7">
    <source>
        <dbReference type="Proteomes" id="UP001153148"/>
    </source>
</evidence>
<feature type="non-terminal residue" evidence="6">
    <location>
        <position position="133"/>
    </location>
</feature>
<evidence type="ECO:0000256" key="1">
    <source>
        <dbReference type="ARBA" id="ARBA00004613"/>
    </source>
</evidence>
<comment type="subcellular location">
    <subcellularLocation>
        <location evidence="1">Secreted</location>
    </subcellularLocation>
</comment>
<sequence>VNRHSNPASTSTASGVQPGKTRGLSWSTQGRDHGVPDYMTWFRQCSQTVDAAPGNYSELLQAMSPLNINTLRETYSSNLEDVDLIVGGSLETPVYGAVLGPTLVCVLAHQFAKVRNSDRFWYENDIPPSSFNR</sequence>
<dbReference type="InterPro" id="IPR019791">
    <property type="entry name" value="Haem_peroxidase_animal"/>
</dbReference>
<dbReference type="Pfam" id="PF03098">
    <property type="entry name" value="An_peroxidase"/>
    <property type="match status" value="1"/>
</dbReference>
<proteinExistence type="predicted"/>
<dbReference type="Gene3D" id="1.10.640.10">
    <property type="entry name" value="Haem peroxidase domain superfamily, animal type"/>
    <property type="match status" value="1"/>
</dbReference>
<dbReference type="InterPro" id="IPR037120">
    <property type="entry name" value="Haem_peroxidase_sf_animal"/>
</dbReference>
<feature type="compositionally biased region" description="Polar residues" evidence="5">
    <location>
        <begin position="1"/>
        <end position="15"/>
    </location>
</feature>
<dbReference type="PANTHER" id="PTHR11475">
    <property type="entry name" value="OXIDASE/PEROXIDASE"/>
    <property type="match status" value="1"/>
</dbReference>
<organism evidence="6 7">
    <name type="scientific">Timema podura</name>
    <name type="common">Walking stick</name>
    <dbReference type="NCBI Taxonomy" id="61482"/>
    <lineage>
        <taxon>Eukaryota</taxon>
        <taxon>Metazoa</taxon>
        <taxon>Ecdysozoa</taxon>
        <taxon>Arthropoda</taxon>
        <taxon>Hexapoda</taxon>
        <taxon>Insecta</taxon>
        <taxon>Pterygota</taxon>
        <taxon>Neoptera</taxon>
        <taxon>Polyneoptera</taxon>
        <taxon>Phasmatodea</taxon>
        <taxon>Timematodea</taxon>
        <taxon>Timematoidea</taxon>
        <taxon>Timematidae</taxon>
        <taxon>Timema</taxon>
    </lineage>
</organism>
<evidence type="ECO:0008006" key="8">
    <source>
        <dbReference type="Google" id="ProtNLM"/>
    </source>
</evidence>
<evidence type="ECO:0000256" key="2">
    <source>
        <dbReference type="ARBA" id="ARBA00022525"/>
    </source>
</evidence>
<dbReference type="SUPFAM" id="SSF48113">
    <property type="entry name" value="Heme-dependent peroxidases"/>
    <property type="match status" value="1"/>
</dbReference>
<feature type="region of interest" description="Disordered" evidence="5">
    <location>
        <begin position="1"/>
        <end position="31"/>
    </location>
</feature>